<keyword evidence="12 14" id="KW-0520">NAD</keyword>
<dbReference type="SUPFAM" id="SSF142019">
    <property type="entry name" value="Nqo1 FMN-binding domain-like"/>
    <property type="match status" value="1"/>
</dbReference>
<evidence type="ECO:0000256" key="1">
    <source>
        <dbReference type="ARBA" id="ARBA00001917"/>
    </source>
</evidence>
<dbReference type="GO" id="GO:0051287">
    <property type="term" value="F:NAD binding"/>
    <property type="evidence" value="ECO:0007669"/>
    <property type="project" value="UniProtKB-UniRule"/>
</dbReference>
<dbReference type="NCBIfam" id="TIGR01959">
    <property type="entry name" value="nuoF_fam"/>
    <property type="match status" value="1"/>
</dbReference>
<keyword evidence="11 14" id="KW-0411">Iron-sulfur</keyword>
<dbReference type="RefSeq" id="WP_091534580.1">
    <property type="nucleotide sequence ID" value="NZ_FOOC01000010.1"/>
</dbReference>
<dbReference type="Pfam" id="PF10589">
    <property type="entry name" value="NADH_4Fe-4S"/>
    <property type="match status" value="1"/>
</dbReference>
<dbReference type="InterPro" id="IPR011537">
    <property type="entry name" value="NADH-UbQ_OxRdtase_suF"/>
</dbReference>
<feature type="domain" description="NADH-ubiquinone oxidoreductase 51kDa subunit iron-sulphur binding" evidence="16">
    <location>
        <begin position="335"/>
        <end position="380"/>
    </location>
</feature>
<dbReference type="Gene3D" id="1.20.1440.230">
    <property type="entry name" value="NADH-ubiquinone oxidoreductase 51kDa subunit, iron-sulphur binding domain"/>
    <property type="match status" value="1"/>
</dbReference>
<evidence type="ECO:0000256" key="5">
    <source>
        <dbReference type="ARBA" id="ARBA00022485"/>
    </source>
</evidence>
<evidence type="ECO:0000256" key="2">
    <source>
        <dbReference type="ARBA" id="ARBA00001966"/>
    </source>
</evidence>
<dbReference type="STRING" id="1076937.SAMN04488120_11023"/>
<dbReference type="GO" id="GO:0008137">
    <property type="term" value="F:NADH dehydrogenase (ubiquinone) activity"/>
    <property type="evidence" value="ECO:0007669"/>
    <property type="project" value="InterPro"/>
</dbReference>
<dbReference type="GO" id="GO:0046872">
    <property type="term" value="F:metal ion binding"/>
    <property type="evidence" value="ECO:0007669"/>
    <property type="project" value="UniProtKB-KW"/>
</dbReference>
<dbReference type="SMART" id="SM00928">
    <property type="entry name" value="NADH_4Fe-4S"/>
    <property type="match status" value="1"/>
</dbReference>
<comment type="function">
    <text evidence="14">NDH-1 shuttles electrons from NADH, via FMN and iron-sulfur (Fe-S) centers, to quinones in the respiratory chain.</text>
</comment>
<comment type="cofactor">
    <cofactor evidence="2 14">
        <name>[4Fe-4S] cluster</name>
        <dbReference type="ChEBI" id="CHEBI:49883"/>
    </cofactor>
</comment>
<keyword evidence="18" id="KW-1185">Reference proteome</keyword>
<keyword evidence="7 14" id="KW-0288">FMN</keyword>
<evidence type="ECO:0000313" key="17">
    <source>
        <dbReference type="EMBL" id="SFF57941.1"/>
    </source>
</evidence>
<accession>A0A1I2JYP7</accession>
<dbReference type="NCBIfam" id="NF010120">
    <property type="entry name" value="PRK13596.1"/>
    <property type="match status" value="1"/>
</dbReference>
<dbReference type="InterPro" id="IPR011538">
    <property type="entry name" value="Nuo51_FMN-bd"/>
</dbReference>
<dbReference type="FunFam" id="1.20.1440.230:FF:000002">
    <property type="entry name" value="NADH-quinone oxidoreductase subunit F"/>
    <property type="match status" value="1"/>
</dbReference>
<dbReference type="InterPro" id="IPR019575">
    <property type="entry name" value="Nuop51_4Fe4S-bd"/>
</dbReference>
<dbReference type="InterPro" id="IPR001949">
    <property type="entry name" value="NADH-UbQ_OxRdtase_51kDa_CS"/>
</dbReference>
<keyword evidence="14" id="KW-0874">Quinone</keyword>
<dbReference type="PANTHER" id="PTHR43578">
    <property type="entry name" value="NADH-QUINONE OXIDOREDUCTASE SUBUNIT F"/>
    <property type="match status" value="1"/>
</dbReference>
<keyword evidence="9" id="KW-1278">Translocase</keyword>
<comment type="catalytic activity">
    <reaction evidence="13 14">
        <text>a quinone + NADH + 5 H(+)(in) = a quinol + NAD(+) + 4 H(+)(out)</text>
        <dbReference type="Rhea" id="RHEA:57888"/>
        <dbReference type="ChEBI" id="CHEBI:15378"/>
        <dbReference type="ChEBI" id="CHEBI:24646"/>
        <dbReference type="ChEBI" id="CHEBI:57540"/>
        <dbReference type="ChEBI" id="CHEBI:57945"/>
        <dbReference type="ChEBI" id="CHEBI:132124"/>
    </reaction>
</comment>
<evidence type="ECO:0000256" key="15">
    <source>
        <dbReference type="SAM" id="MobiDB-lite"/>
    </source>
</evidence>
<keyword evidence="10 14" id="KW-0408">Iron</keyword>
<name>A0A1I2JYP7_9GAMM</name>
<dbReference type="Gene3D" id="3.40.50.11540">
    <property type="entry name" value="NADH-ubiquinone oxidoreductase 51kDa subunit"/>
    <property type="match status" value="1"/>
</dbReference>
<proteinExistence type="inferred from homology"/>
<dbReference type="Proteomes" id="UP000199771">
    <property type="component" value="Unassembled WGS sequence"/>
</dbReference>
<dbReference type="Gene3D" id="6.10.250.1450">
    <property type="match status" value="1"/>
</dbReference>
<dbReference type="EMBL" id="FOOC01000010">
    <property type="protein sequence ID" value="SFF57941.1"/>
    <property type="molecule type" value="Genomic_DNA"/>
</dbReference>
<dbReference type="FunFam" id="3.40.50.11540:FF:000001">
    <property type="entry name" value="NADH dehydrogenase [ubiquinone] flavoprotein 1, mitochondrial"/>
    <property type="match status" value="1"/>
</dbReference>
<organism evidence="17 18">
    <name type="scientific">Fontimonas thermophila</name>
    <dbReference type="NCBI Taxonomy" id="1076937"/>
    <lineage>
        <taxon>Bacteria</taxon>
        <taxon>Pseudomonadati</taxon>
        <taxon>Pseudomonadota</taxon>
        <taxon>Gammaproteobacteria</taxon>
        <taxon>Nevskiales</taxon>
        <taxon>Nevskiaceae</taxon>
        <taxon>Fontimonas</taxon>
    </lineage>
</organism>
<dbReference type="AlphaFoldDB" id="A0A1I2JYP7"/>
<evidence type="ECO:0000256" key="12">
    <source>
        <dbReference type="ARBA" id="ARBA00023027"/>
    </source>
</evidence>
<dbReference type="PANTHER" id="PTHR43578:SF3">
    <property type="entry name" value="NADH-QUINONE OXIDOREDUCTASE SUBUNIT F"/>
    <property type="match status" value="1"/>
</dbReference>
<dbReference type="SUPFAM" id="SSF140490">
    <property type="entry name" value="Nqo1C-terminal domain-like"/>
    <property type="match status" value="1"/>
</dbReference>
<evidence type="ECO:0000256" key="8">
    <source>
        <dbReference type="ARBA" id="ARBA00022723"/>
    </source>
</evidence>
<evidence type="ECO:0000256" key="6">
    <source>
        <dbReference type="ARBA" id="ARBA00022630"/>
    </source>
</evidence>
<evidence type="ECO:0000256" key="10">
    <source>
        <dbReference type="ARBA" id="ARBA00023004"/>
    </source>
</evidence>
<protein>
    <recommendedName>
        <fullName evidence="4 14">NADH-quinone oxidoreductase subunit F</fullName>
        <ecNumber evidence="14">7.1.1.-</ecNumber>
    </recommendedName>
</protein>
<evidence type="ECO:0000256" key="3">
    <source>
        <dbReference type="ARBA" id="ARBA00007523"/>
    </source>
</evidence>
<comment type="similarity">
    <text evidence="3 14">Belongs to the complex I 51 kDa subunit family.</text>
</comment>
<evidence type="ECO:0000256" key="14">
    <source>
        <dbReference type="RuleBase" id="RU364066"/>
    </source>
</evidence>
<evidence type="ECO:0000256" key="9">
    <source>
        <dbReference type="ARBA" id="ARBA00022967"/>
    </source>
</evidence>
<dbReference type="SUPFAM" id="SSF142984">
    <property type="entry name" value="Nqo1 middle domain-like"/>
    <property type="match status" value="1"/>
</dbReference>
<keyword evidence="6 14" id="KW-0285">Flavoprotein</keyword>
<dbReference type="GO" id="GO:0051539">
    <property type="term" value="F:4 iron, 4 sulfur cluster binding"/>
    <property type="evidence" value="ECO:0007669"/>
    <property type="project" value="UniProtKB-UniRule"/>
</dbReference>
<feature type="region of interest" description="Disordered" evidence="15">
    <location>
        <begin position="1"/>
        <end position="23"/>
    </location>
</feature>
<dbReference type="PROSITE" id="PS00645">
    <property type="entry name" value="COMPLEX1_51K_2"/>
    <property type="match status" value="1"/>
</dbReference>
<dbReference type="InterPro" id="IPR037207">
    <property type="entry name" value="Nuop51_4Fe4S-bd_sf"/>
</dbReference>
<dbReference type="Gene3D" id="3.10.20.600">
    <property type="match status" value="1"/>
</dbReference>
<dbReference type="InterPro" id="IPR037225">
    <property type="entry name" value="Nuo51_FMN-bd_sf"/>
</dbReference>
<evidence type="ECO:0000256" key="11">
    <source>
        <dbReference type="ARBA" id="ARBA00023014"/>
    </source>
</evidence>
<dbReference type="EC" id="7.1.1.-" evidence="14"/>
<evidence type="ECO:0000313" key="18">
    <source>
        <dbReference type="Proteomes" id="UP000199771"/>
    </source>
</evidence>
<evidence type="ECO:0000256" key="13">
    <source>
        <dbReference type="ARBA" id="ARBA00047712"/>
    </source>
</evidence>
<keyword evidence="5 14" id="KW-0004">4Fe-4S</keyword>
<gene>
    <name evidence="17" type="ORF">SAMN04488120_11023</name>
</gene>
<keyword evidence="8 14" id="KW-0479">Metal-binding</keyword>
<dbReference type="OrthoDB" id="9805533at2"/>
<evidence type="ECO:0000256" key="4">
    <source>
        <dbReference type="ARBA" id="ARBA00019901"/>
    </source>
</evidence>
<reference evidence="17 18" key="1">
    <citation type="submission" date="2016-10" db="EMBL/GenBank/DDBJ databases">
        <authorList>
            <person name="de Groot N.N."/>
        </authorList>
    </citation>
    <scope>NUCLEOTIDE SEQUENCE [LARGE SCALE GENOMIC DNA]</scope>
    <source>
        <strain evidence="17 18">DSM 23609</strain>
    </source>
</reference>
<evidence type="ECO:0000256" key="7">
    <source>
        <dbReference type="ARBA" id="ARBA00022643"/>
    </source>
</evidence>
<sequence length="433" mass="46951">MSARTSPPSKPLTDRIRPNHPPYGLADYERHGGYQGLRAALKMSPQDVTALMKSAGLRGRGGAGFPTGVKWSLVPMGENAPKQKYIIANGDEMEPGTFKDRLLLEGDPLQFIEGITIGGYAIGASIGYVFLRAEYVEAARALRKAIQECYARNRLGRNILGSDFHFDLYLHTSAGRYICGEETALINSLEGKRAIPRAKPPFPATSGLFGKPTVVNNIETLCNVPHIVHYGAEWFRGLSKGKDGGTKIYGASGKLRRPGAWELPMGTTVREILEDHAGGLRAGLKLRGFLPGGASTDFLTAEHLDVPMDFDSIAKAGSRMGTGMMIVLDDQTDVIGMVRNLERFFARESCGWCTPCRDGLPWVEKILASLEAGQGRPEDLTILRQMTRLLGPGRTFCAHAPGAMEPLQSALGHFRLDFERAAARSAAVAGGRP</sequence>
<comment type="cofactor">
    <cofactor evidence="1 14">
        <name>FMN</name>
        <dbReference type="ChEBI" id="CHEBI:58210"/>
    </cofactor>
</comment>
<dbReference type="GO" id="GO:0048038">
    <property type="term" value="F:quinone binding"/>
    <property type="evidence" value="ECO:0007669"/>
    <property type="project" value="UniProtKB-KW"/>
</dbReference>
<dbReference type="GO" id="GO:0010181">
    <property type="term" value="F:FMN binding"/>
    <property type="evidence" value="ECO:0007669"/>
    <property type="project" value="InterPro"/>
</dbReference>
<dbReference type="Pfam" id="PF01512">
    <property type="entry name" value="Complex1_51K"/>
    <property type="match status" value="1"/>
</dbReference>
<evidence type="ECO:0000259" key="16">
    <source>
        <dbReference type="SMART" id="SM00928"/>
    </source>
</evidence>